<gene>
    <name evidence="2" type="ORF">MPOCJGCO_0436</name>
</gene>
<evidence type="ECO:0000313" key="2">
    <source>
        <dbReference type="EMBL" id="GJE58357.1"/>
    </source>
</evidence>
<evidence type="ECO:0000313" key="3">
    <source>
        <dbReference type="Proteomes" id="UP001055057"/>
    </source>
</evidence>
<sequence length="62" mass="6508">MDAFYESVETSLLAFGFALGLAAFAALALPRQESVPFPVTLPMLTVTAVAAPPLADTDARRP</sequence>
<protein>
    <submittedName>
        <fullName evidence="2">Uncharacterized protein</fullName>
    </submittedName>
</protein>
<accession>A0ABQ4TWH2</accession>
<dbReference type="EMBL" id="BPRB01000028">
    <property type="protein sequence ID" value="GJE58357.1"/>
    <property type="molecule type" value="Genomic_DNA"/>
</dbReference>
<keyword evidence="1" id="KW-0472">Membrane</keyword>
<proteinExistence type="predicted"/>
<reference evidence="2" key="2">
    <citation type="submission" date="2021-08" db="EMBL/GenBank/DDBJ databases">
        <authorList>
            <person name="Tani A."/>
            <person name="Ola A."/>
            <person name="Ogura Y."/>
            <person name="Katsura K."/>
            <person name="Hayashi T."/>
        </authorList>
    </citation>
    <scope>NUCLEOTIDE SEQUENCE</scope>
    <source>
        <strain evidence="2">DSM 23632</strain>
    </source>
</reference>
<dbReference type="RefSeq" id="WP_238180990.1">
    <property type="nucleotide sequence ID" value="NZ_BPRB01000028.1"/>
</dbReference>
<name>A0ABQ4TWH2_9HYPH</name>
<organism evidence="2 3">
    <name type="scientific">Methylobacterium trifolii</name>
    <dbReference type="NCBI Taxonomy" id="1003092"/>
    <lineage>
        <taxon>Bacteria</taxon>
        <taxon>Pseudomonadati</taxon>
        <taxon>Pseudomonadota</taxon>
        <taxon>Alphaproteobacteria</taxon>
        <taxon>Hyphomicrobiales</taxon>
        <taxon>Methylobacteriaceae</taxon>
        <taxon>Methylobacterium</taxon>
    </lineage>
</organism>
<feature type="transmembrane region" description="Helical" evidence="1">
    <location>
        <begin position="12"/>
        <end position="29"/>
    </location>
</feature>
<keyword evidence="1" id="KW-1133">Transmembrane helix</keyword>
<keyword evidence="3" id="KW-1185">Reference proteome</keyword>
<dbReference type="Proteomes" id="UP001055057">
    <property type="component" value="Unassembled WGS sequence"/>
</dbReference>
<comment type="caution">
    <text evidence="2">The sequence shown here is derived from an EMBL/GenBank/DDBJ whole genome shotgun (WGS) entry which is preliminary data.</text>
</comment>
<evidence type="ECO:0000256" key="1">
    <source>
        <dbReference type="SAM" id="Phobius"/>
    </source>
</evidence>
<reference evidence="2" key="1">
    <citation type="journal article" date="2021" name="Front. Microbiol.">
        <title>Comprehensive Comparative Genomics and Phenotyping of Methylobacterium Species.</title>
        <authorList>
            <person name="Alessa O."/>
            <person name="Ogura Y."/>
            <person name="Fujitani Y."/>
            <person name="Takami H."/>
            <person name="Hayashi T."/>
            <person name="Sahin N."/>
            <person name="Tani A."/>
        </authorList>
    </citation>
    <scope>NUCLEOTIDE SEQUENCE</scope>
    <source>
        <strain evidence="2">DSM 23632</strain>
    </source>
</reference>
<keyword evidence="1" id="KW-0812">Transmembrane</keyword>